<name>A0A183ETI1_9BILA</name>
<dbReference type="WBParaSite" id="GPUH_0002430201-mRNA-1">
    <property type="protein sequence ID" value="GPUH_0002430201-mRNA-1"/>
    <property type="gene ID" value="GPUH_0002430201"/>
</dbReference>
<reference evidence="1 2" key="2">
    <citation type="submission" date="2018-11" db="EMBL/GenBank/DDBJ databases">
        <authorList>
            <consortium name="Pathogen Informatics"/>
        </authorList>
    </citation>
    <scope>NUCLEOTIDE SEQUENCE [LARGE SCALE GENOMIC DNA]</scope>
</reference>
<protein>
    <submittedName>
        <fullName evidence="3">DUF4371 domain-containing protein</fullName>
    </submittedName>
</protein>
<accession>A0A183ETI1</accession>
<organism evidence="3">
    <name type="scientific">Gongylonema pulchrum</name>
    <dbReference type="NCBI Taxonomy" id="637853"/>
    <lineage>
        <taxon>Eukaryota</taxon>
        <taxon>Metazoa</taxon>
        <taxon>Ecdysozoa</taxon>
        <taxon>Nematoda</taxon>
        <taxon>Chromadorea</taxon>
        <taxon>Rhabditida</taxon>
        <taxon>Spirurina</taxon>
        <taxon>Spiruromorpha</taxon>
        <taxon>Spiruroidea</taxon>
        <taxon>Gongylonematidae</taxon>
        <taxon>Gongylonema</taxon>
    </lineage>
</organism>
<evidence type="ECO:0000313" key="1">
    <source>
        <dbReference type="EMBL" id="VDN42626.1"/>
    </source>
</evidence>
<dbReference type="Proteomes" id="UP000271098">
    <property type="component" value="Unassembled WGS sequence"/>
</dbReference>
<dbReference type="EMBL" id="UYRT01100606">
    <property type="protein sequence ID" value="VDN42626.1"/>
    <property type="molecule type" value="Genomic_DNA"/>
</dbReference>
<evidence type="ECO:0000313" key="3">
    <source>
        <dbReference type="WBParaSite" id="GPUH_0002430201-mRNA-1"/>
    </source>
</evidence>
<sequence>MEKLEKLLRSDSMRVLNWIHEEKKAQQKFVRNRLEEIRKTDDEFSYVATIDNSADTVSRANDSRKFEKMFAVVDRC</sequence>
<gene>
    <name evidence="1" type="ORF">GPUH_LOCUS24274</name>
</gene>
<evidence type="ECO:0000313" key="2">
    <source>
        <dbReference type="Proteomes" id="UP000271098"/>
    </source>
</evidence>
<reference evidence="3" key="1">
    <citation type="submission" date="2016-06" db="UniProtKB">
        <authorList>
            <consortium name="WormBaseParasite"/>
        </authorList>
    </citation>
    <scope>IDENTIFICATION</scope>
</reference>
<keyword evidence="2" id="KW-1185">Reference proteome</keyword>
<dbReference type="AlphaFoldDB" id="A0A183ETI1"/>
<dbReference type="OrthoDB" id="5872779at2759"/>
<proteinExistence type="predicted"/>